<keyword evidence="6 16" id="KW-0378">Hydrolase</keyword>
<dbReference type="GO" id="GO:0046872">
    <property type="term" value="F:metal ion binding"/>
    <property type="evidence" value="ECO:0007669"/>
    <property type="project" value="UniProtKB-KW"/>
</dbReference>
<dbReference type="PANTHER" id="PTHR11839:SF5">
    <property type="entry name" value="ADP-RIBOSE PYROPHOSPHATASE"/>
    <property type="match status" value="1"/>
</dbReference>
<sequence length="211" mass="23207">MAKTGSKQTGPGQFSAGDVEILAQEPLYQGFFSMVKYRFRHRLFAGGWSEPLDREMFERGHAAAMLPYDPATDRVVLVEQFRVGAMAADCSPWQLEIVAGIIEPGEQAQDVVRRESVEEAGVDVGQLHKITRYLSSSGGCSETLDIFVGEVDSTSAQGIHGLAEEGEDIKVHVVSREEAYQWVESGKIENAASIIALQWLQLNYTRLQAAS</sequence>
<dbReference type="NCBIfam" id="NF008003">
    <property type="entry name" value="PRK10729.1"/>
    <property type="match status" value="1"/>
</dbReference>
<proteinExistence type="inferred from homology"/>
<dbReference type="PANTHER" id="PTHR11839">
    <property type="entry name" value="UDP/ADP-SUGAR PYROPHOSPHATASE"/>
    <property type="match status" value="1"/>
</dbReference>
<dbReference type="Pfam" id="PF00293">
    <property type="entry name" value="NUDIX"/>
    <property type="match status" value="1"/>
</dbReference>
<keyword evidence="7 13" id="KW-0460">Magnesium</keyword>
<feature type="domain" description="Nudix hydrolase" evidence="15">
    <location>
        <begin position="58"/>
        <end position="196"/>
    </location>
</feature>
<evidence type="ECO:0000256" key="11">
    <source>
        <dbReference type="ARBA" id="ARBA00033056"/>
    </source>
</evidence>
<comment type="catalytic activity">
    <reaction evidence="12">
        <text>ADP-D-ribose + H2O = D-ribose 5-phosphate + AMP + 2 H(+)</text>
        <dbReference type="Rhea" id="RHEA:10412"/>
        <dbReference type="ChEBI" id="CHEBI:15377"/>
        <dbReference type="ChEBI" id="CHEBI:15378"/>
        <dbReference type="ChEBI" id="CHEBI:57967"/>
        <dbReference type="ChEBI" id="CHEBI:78346"/>
        <dbReference type="ChEBI" id="CHEBI:456215"/>
        <dbReference type="EC" id="3.6.1.13"/>
    </reaction>
</comment>
<evidence type="ECO:0000256" key="2">
    <source>
        <dbReference type="ARBA" id="ARBA00007482"/>
    </source>
</evidence>
<feature type="binding site" evidence="13">
    <location>
        <position position="99"/>
    </location>
    <ligand>
        <name>Mg(2+)</name>
        <dbReference type="ChEBI" id="CHEBI:18420"/>
        <label>1</label>
    </ligand>
</feature>
<dbReference type="InterPro" id="IPR020084">
    <property type="entry name" value="NUDIX_hydrolase_CS"/>
</dbReference>
<comment type="function">
    <text evidence="8">Acts on ADP-mannose and ADP-glucose as well as ADP-ribose. Prevents glycogen biosynthesis. The reaction catalyzed by this enzyme is a limiting step of the gluconeogenic process.</text>
</comment>
<dbReference type="SUPFAM" id="SSF55811">
    <property type="entry name" value="Nudix"/>
    <property type="match status" value="1"/>
</dbReference>
<comment type="caution">
    <text evidence="16">The sequence shown here is derived from an EMBL/GenBank/DDBJ whole genome shotgun (WGS) entry which is preliminary data.</text>
</comment>
<gene>
    <name evidence="16" type="primary">nudF</name>
    <name evidence="16" type="ORF">RJ45_00480</name>
</gene>
<dbReference type="PROSITE" id="PS51462">
    <property type="entry name" value="NUDIX"/>
    <property type="match status" value="1"/>
</dbReference>
<dbReference type="NCBIfam" id="TIGR00052">
    <property type="entry name" value="nudix-type nucleoside diphosphatase, YffH/AdpP family"/>
    <property type="match status" value="1"/>
</dbReference>
<evidence type="ECO:0000256" key="8">
    <source>
        <dbReference type="ARBA" id="ARBA00025164"/>
    </source>
</evidence>
<organism evidence="16 17">
    <name type="scientific">Photobacterium gaetbulicola</name>
    <dbReference type="NCBI Taxonomy" id="1295392"/>
    <lineage>
        <taxon>Bacteria</taxon>
        <taxon>Pseudomonadati</taxon>
        <taxon>Pseudomonadota</taxon>
        <taxon>Gammaproteobacteria</taxon>
        <taxon>Vibrionales</taxon>
        <taxon>Vibrionaceae</taxon>
        <taxon>Photobacterium</taxon>
    </lineage>
</organism>
<evidence type="ECO:0000256" key="7">
    <source>
        <dbReference type="ARBA" id="ARBA00022842"/>
    </source>
</evidence>
<dbReference type="AlphaFoldDB" id="A0A0B9H3J8"/>
<dbReference type="GO" id="GO:0019693">
    <property type="term" value="P:ribose phosphate metabolic process"/>
    <property type="evidence" value="ECO:0007669"/>
    <property type="project" value="TreeGrafter"/>
</dbReference>
<dbReference type="EC" id="3.6.1.13" evidence="3"/>
<feature type="binding site" evidence="13">
    <location>
        <position position="167"/>
    </location>
    <ligand>
        <name>Mg(2+)</name>
        <dbReference type="ChEBI" id="CHEBI:18420"/>
        <label>1</label>
    </ligand>
</feature>
<evidence type="ECO:0000256" key="5">
    <source>
        <dbReference type="ARBA" id="ARBA00022723"/>
    </source>
</evidence>
<evidence type="ECO:0000313" key="16">
    <source>
        <dbReference type="EMBL" id="KHT65491.1"/>
    </source>
</evidence>
<dbReference type="Proteomes" id="UP000031278">
    <property type="component" value="Unassembled WGS sequence"/>
</dbReference>
<dbReference type="Gene3D" id="3.90.79.10">
    <property type="entry name" value="Nucleoside Triphosphate Pyrophosphohydrolase"/>
    <property type="match status" value="1"/>
</dbReference>
<evidence type="ECO:0000256" key="6">
    <source>
        <dbReference type="ARBA" id="ARBA00022801"/>
    </source>
</evidence>
<name>A0A0B9H3J8_9GAMM</name>
<evidence type="ECO:0000256" key="13">
    <source>
        <dbReference type="PIRSR" id="PIRSR604385-2"/>
    </source>
</evidence>
<dbReference type="GO" id="GO:0019144">
    <property type="term" value="F:ADP-sugar diphosphatase activity"/>
    <property type="evidence" value="ECO:0007669"/>
    <property type="project" value="TreeGrafter"/>
</dbReference>
<keyword evidence="5 13" id="KW-0479">Metal-binding</keyword>
<feature type="binding site" evidence="13">
    <location>
        <position position="119"/>
    </location>
    <ligand>
        <name>Mg(2+)</name>
        <dbReference type="ChEBI" id="CHEBI:18420"/>
        <label>1</label>
    </ligand>
</feature>
<dbReference type="InterPro" id="IPR000086">
    <property type="entry name" value="NUDIX_hydrolase_dom"/>
</dbReference>
<evidence type="ECO:0000256" key="12">
    <source>
        <dbReference type="ARBA" id="ARBA00049546"/>
    </source>
</evidence>
<evidence type="ECO:0000313" key="17">
    <source>
        <dbReference type="Proteomes" id="UP000031278"/>
    </source>
</evidence>
<feature type="short sequence motif" description="Nudix box" evidence="14">
    <location>
        <begin position="100"/>
        <end position="122"/>
    </location>
</feature>
<feature type="binding site" evidence="13">
    <location>
        <position position="115"/>
    </location>
    <ligand>
        <name>Mg(2+)</name>
        <dbReference type="ChEBI" id="CHEBI:18420"/>
        <label>1</label>
    </ligand>
</feature>
<dbReference type="EMBL" id="JWLZ01000002">
    <property type="protein sequence ID" value="KHT65491.1"/>
    <property type="molecule type" value="Genomic_DNA"/>
</dbReference>
<dbReference type="InterPro" id="IPR004385">
    <property type="entry name" value="NDP_pyrophosphatase"/>
</dbReference>
<evidence type="ECO:0000256" key="10">
    <source>
        <dbReference type="ARBA" id="ARBA00030308"/>
    </source>
</evidence>
<reference evidence="16 17" key="1">
    <citation type="submission" date="2014-12" db="EMBL/GenBank/DDBJ databases">
        <title>Genome sequencing of Photobacterium gaetbulicola AD005a.</title>
        <authorList>
            <person name="Adrian T.G.S."/>
            <person name="Chan K.G."/>
        </authorList>
    </citation>
    <scope>NUCLEOTIDE SEQUENCE [LARGE SCALE GENOMIC DNA]</scope>
    <source>
        <strain evidence="16 17">AD005a</strain>
    </source>
</reference>
<comment type="similarity">
    <text evidence="2">Belongs to the Nudix hydrolase family. NudF subfamily.</text>
</comment>
<accession>A0A0B9H3J8</accession>
<protein>
    <recommendedName>
        <fullName evidence="4">ADP-ribose pyrophosphatase</fullName>
        <ecNumber evidence="3">3.6.1.13</ecNumber>
    </recommendedName>
    <alternativeName>
        <fullName evidence="9">ADP-ribose diphosphatase</fullName>
    </alternativeName>
    <alternativeName>
        <fullName evidence="11">ADP-ribose phosphohydrolase</fullName>
    </alternativeName>
    <alternativeName>
        <fullName evidence="10">Adenosine diphosphoribose pyrophosphatase</fullName>
    </alternativeName>
</protein>
<dbReference type="GO" id="GO:0006753">
    <property type="term" value="P:nucleoside phosphate metabolic process"/>
    <property type="evidence" value="ECO:0007669"/>
    <property type="project" value="TreeGrafter"/>
</dbReference>
<evidence type="ECO:0000256" key="4">
    <source>
        <dbReference type="ARBA" id="ARBA00013297"/>
    </source>
</evidence>
<dbReference type="InterPro" id="IPR015797">
    <property type="entry name" value="NUDIX_hydrolase-like_dom_sf"/>
</dbReference>
<comment type="cofactor">
    <cofactor evidence="1 13">
        <name>Mg(2+)</name>
        <dbReference type="ChEBI" id="CHEBI:18420"/>
    </cofactor>
</comment>
<dbReference type="GO" id="GO:0005829">
    <property type="term" value="C:cytosol"/>
    <property type="evidence" value="ECO:0007669"/>
    <property type="project" value="TreeGrafter"/>
</dbReference>
<dbReference type="GO" id="GO:0047631">
    <property type="term" value="F:ADP-ribose diphosphatase activity"/>
    <property type="evidence" value="ECO:0007669"/>
    <property type="project" value="UniProtKB-EC"/>
</dbReference>
<dbReference type="CDD" id="cd24155">
    <property type="entry name" value="NUDIX_ADPRase"/>
    <property type="match status" value="1"/>
</dbReference>
<dbReference type="PROSITE" id="PS00893">
    <property type="entry name" value="NUDIX_BOX"/>
    <property type="match status" value="1"/>
</dbReference>
<evidence type="ECO:0000256" key="14">
    <source>
        <dbReference type="PIRSR" id="PIRSR604385-3"/>
    </source>
</evidence>
<evidence type="ECO:0000256" key="3">
    <source>
        <dbReference type="ARBA" id="ARBA00012453"/>
    </source>
</evidence>
<evidence type="ECO:0000259" key="15">
    <source>
        <dbReference type="PROSITE" id="PS51462"/>
    </source>
</evidence>
<evidence type="ECO:0000256" key="1">
    <source>
        <dbReference type="ARBA" id="ARBA00001946"/>
    </source>
</evidence>
<evidence type="ECO:0000256" key="9">
    <source>
        <dbReference type="ARBA" id="ARBA00030162"/>
    </source>
</evidence>
<dbReference type="RefSeq" id="WP_039456229.1">
    <property type="nucleotide sequence ID" value="NZ_JWLZ01000002.1"/>
</dbReference>